<dbReference type="PRINTS" id="PR00398">
    <property type="entry name" value="STRDHORMONER"/>
</dbReference>
<keyword evidence="11" id="KW-0805">Transcription regulation</keyword>
<feature type="domain" description="DH" evidence="20">
    <location>
        <begin position="1069"/>
        <end position="1258"/>
    </location>
</feature>
<feature type="region of interest" description="Disordered" evidence="18">
    <location>
        <begin position="851"/>
        <end position="874"/>
    </location>
</feature>
<comment type="subcellular location">
    <subcellularLocation>
        <location evidence="2">Cytoplasm</location>
        <location evidence="2">Cytoskeleton</location>
    </subcellularLocation>
    <subcellularLocation>
        <location evidence="1">Nucleus</location>
    </subcellularLocation>
</comment>
<dbReference type="InterPro" id="IPR048245">
    <property type="entry name" value="NR2C1/2-like_DBD"/>
</dbReference>
<keyword evidence="5" id="KW-0597">Phosphoprotein</keyword>
<keyword evidence="14" id="KW-0675">Receptor</keyword>
<organism evidence="24 25">
    <name type="scientific">Bos mutus</name>
    <name type="common">wild yak</name>
    <dbReference type="NCBI Taxonomy" id="72004"/>
    <lineage>
        <taxon>Eukaryota</taxon>
        <taxon>Metazoa</taxon>
        <taxon>Chordata</taxon>
        <taxon>Craniata</taxon>
        <taxon>Vertebrata</taxon>
        <taxon>Euteleostomi</taxon>
        <taxon>Mammalia</taxon>
        <taxon>Eutheria</taxon>
        <taxon>Laurasiatheria</taxon>
        <taxon>Artiodactyla</taxon>
        <taxon>Ruminantia</taxon>
        <taxon>Pecora</taxon>
        <taxon>Bovidae</taxon>
        <taxon>Bovinae</taxon>
        <taxon>Bos</taxon>
    </lineage>
</organism>
<keyword evidence="4" id="KW-0963">Cytoplasm</keyword>
<dbReference type="PROSITE" id="PS50010">
    <property type="entry name" value="DH_2"/>
    <property type="match status" value="1"/>
</dbReference>
<dbReference type="CDD" id="cd00160">
    <property type="entry name" value="RhoGEF"/>
    <property type="match status" value="1"/>
</dbReference>
<feature type="domain" description="PH" evidence="19">
    <location>
        <begin position="1531"/>
        <end position="1627"/>
    </location>
</feature>
<feature type="domain" description="NR LBD" evidence="23">
    <location>
        <begin position="2031"/>
        <end position="2273"/>
    </location>
</feature>
<feature type="region of interest" description="Disordered" evidence="18">
    <location>
        <begin position="663"/>
        <end position="732"/>
    </location>
</feature>
<evidence type="ECO:0000259" key="23">
    <source>
        <dbReference type="PROSITE" id="PS51843"/>
    </source>
</evidence>
<dbReference type="InterPro" id="IPR013083">
    <property type="entry name" value="Znf_RING/FYVE/PHD"/>
</dbReference>
<feature type="domain" description="FYVE-type" evidence="21">
    <location>
        <begin position="1420"/>
        <end position="1479"/>
    </location>
</feature>
<dbReference type="PROSITE" id="PS50003">
    <property type="entry name" value="PH_DOMAIN"/>
    <property type="match status" value="2"/>
</dbReference>
<dbReference type="Pfam" id="PF01363">
    <property type="entry name" value="FYVE"/>
    <property type="match status" value="1"/>
</dbReference>
<dbReference type="SUPFAM" id="SSF48508">
    <property type="entry name" value="Nuclear receptor ligand-binding domain"/>
    <property type="match status" value="1"/>
</dbReference>
<evidence type="ECO:0000313" key="24">
    <source>
        <dbReference type="EMBL" id="MXQ85983.1"/>
    </source>
</evidence>
<dbReference type="PROSITE" id="PS00031">
    <property type="entry name" value="NUCLEAR_REC_DBD_1"/>
    <property type="match status" value="1"/>
</dbReference>
<evidence type="ECO:0000256" key="6">
    <source>
        <dbReference type="ARBA" id="ARBA00022658"/>
    </source>
</evidence>
<dbReference type="GO" id="GO:0005737">
    <property type="term" value="C:cytoplasm"/>
    <property type="evidence" value="ECO:0007669"/>
    <property type="project" value="TreeGrafter"/>
</dbReference>
<dbReference type="CDD" id="cd06967">
    <property type="entry name" value="NR_DBD_TR2_like"/>
    <property type="match status" value="1"/>
</dbReference>
<reference evidence="24" key="1">
    <citation type="submission" date="2019-10" db="EMBL/GenBank/DDBJ databases">
        <title>The sequence and de novo assembly of the wild yak genome.</title>
        <authorList>
            <person name="Liu Y."/>
        </authorList>
    </citation>
    <scope>NUCLEOTIDE SEQUENCE [LARGE SCALE GENOMIC DNA]</scope>
    <source>
        <strain evidence="24">WY2019</strain>
    </source>
</reference>
<protein>
    <recommendedName>
        <fullName evidence="26">FYVE, RhoGEF and PH domain-containing protein 6</fullName>
    </recommendedName>
</protein>
<dbReference type="InterPro" id="IPR048246">
    <property type="entry name" value="NR2C1/2-like_LBD"/>
</dbReference>
<dbReference type="InterPro" id="IPR011993">
    <property type="entry name" value="PH-like_dom_sf"/>
</dbReference>
<dbReference type="CDD" id="cd15793">
    <property type="entry name" value="PH1_FGD6"/>
    <property type="match status" value="1"/>
</dbReference>
<dbReference type="Pfam" id="PF00169">
    <property type="entry name" value="PH"/>
    <property type="match status" value="2"/>
</dbReference>
<evidence type="ECO:0000313" key="25">
    <source>
        <dbReference type="Proteomes" id="UP000322234"/>
    </source>
</evidence>
<dbReference type="InterPro" id="IPR000219">
    <property type="entry name" value="DH_dom"/>
</dbReference>
<dbReference type="PROSITE" id="PS50178">
    <property type="entry name" value="ZF_FYVE"/>
    <property type="match status" value="1"/>
</dbReference>
<dbReference type="InterPro" id="IPR001723">
    <property type="entry name" value="Nuclear_hrmn_rcpt"/>
</dbReference>
<dbReference type="GO" id="GO:0043565">
    <property type="term" value="F:sequence-specific DNA binding"/>
    <property type="evidence" value="ECO:0007669"/>
    <property type="project" value="InterPro"/>
</dbReference>
<dbReference type="SMART" id="SM00430">
    <property type="entry name" value="HOLI"/>
    <property type="match status" value="1"/>
</dbReference>
<feature type="domain" description="PH" evidence="19">
    <location>
        <begin position="1287"/>
        <end position="1381"/>
    </location>
</feature>
<evidence type="ECO:0000256" key="14">
    <source>
        <dbReference type="ARBA" id="ARBA00023170"/>
    </source>
</evidence>
<accession>A0A6B0REY2</accession>
<dbReference type="FunFam" id="2.30.29.30:FF:000158">
    <property type="entry name" value="FYVE, RhoGEF and PH domain containing 6"/>
    <property type="match status" value="1"/>
</dbReference>
<evidence type="ECO:0000256" key="2">
    <source>
        <dbReference type="ARBA" id="ARBA00004245"/>
    </source>
</evidence>
<evidence type="ECO:0000256" key="3">
    <source>
        <dbReference type="ARBA" id="ARBA00006421"/>
    </source>
</evidence>
<dbReference type="InterPro" id="IPR000536">
    <property type="entry name" value="Nucl_hrmn_rcpt_lig-bd"/>
</dbReference>
<evidence type="ECO:0000256" key="16">
    <source>
        <dbReference type="ARBA" id="ARBA00023242"/>
    </source>
</evidence>
<feature type="region of interest" description="Disordered" evidence="18">
    <location>
        <begin position="450"/>
        <end position="493"/>
    </location>
</feature>
<evidence type="ECO:0000256" key="8">
    <source>
        <dbReference type="ARBA" id="ARBA00022737"/>
    </source>
</evidence>
<evidence type="ECO:0000256" key="7">
    <source>
        <dbReference type="ARBA" id="ARBA00022723"/>
    </source>
</evidence>
<dbReference type="InterPro" id="IPR035899">
    <property type="entry name" value="DBL_dom_sf"/>
</dbReference>
<feature type="domain" description="Nuclear receptor" evidence="22">
    <location>
        <begin position="1789"/>
        <end position="1864"/>
    </location>
</feature>
<dbReference type="SMART" id="SM00399">
    <property type="entry name" value="ZnF_C4"/>
    <property type="match status" value="1"/>
</dbReference>
<keyword evidence="6" id="KW-0344">Guanine-nucleotide releasing factor</keyword>
<dbReference type="SUPFAM" id="SSF50729">
    <property type="entry name" value="PH domain-like"/>
    <property type="match status" value="2"/>
</dbReference>
<dbReference type="GO" id="GO:0005085">
    <property type="term" value="F:guanyl-nucleotide exchange factor activity"/>
    <property type="evidence" value="ECO:0007669"/>
    <property type="project" value="UniProtKB-KW"/>
</dbReference>
<dbReference type="FunFam" id="1.20.900.10:FF:000024">
    <property type="entry name" value="FYVE, RhoGEF and PH domain-containing protein 6"/>
    <property type="match status" value="1"/>
</dbReference>
<dbReference type="GO" id="GO:0008270">
    <property type="term" value="F:zinc ion binding"/>
    <property type="evidence" value="ECO:0007669"/>
    <property type="project" value="UniProtKB-KW"/>
</dbReference>
<dbReference type="SMART" id="SM00233">
    <property type="entry name" value="PH"/>
    <property type="match status" value="2"/>
</dbReference>
<dbReference type="Pfam" id="PF00105">
    <property type="entry name" value="zf-C4"/>
    <property type="match status" value="1"/>
</dbReference>
<comment type="similarity">
    <text evidence="3">Belongs to the nuclear hormone receptor family. NR2 subfamily.</text>
</comment>
<feature type="region of interest" description="Disordered" evidence="18">
    <location>
        <begin position="995"/>
        <end position="1063"/>
    </location>
</feature>
<dbReference type="Proteomes" id="UP000322234">
    <property type="component" value="Unassembled WGS sequence"/>
</dbReference>
<dbReference type="InterPro" id="IPR001849">
    <property type="entry name" value="PH_domain"/>
</dbReference>
<dbReference type="SUPFAM" id="SSF57716">
    <property type="entry name" value="Glucocorticoid receptor-like (DNA-binding domain)"/>
    <property type="match status" value="1"/>
</dbReference>
<dbReference type="PRINTS" id="PR00047">
    <property type="entry name" value="STROIDFINGER"/>
</dbReference>
<dbReference type="PANTHER" id="PTHR12673:SF12">
    <property type="entry name" value="FYVE, RHOGEF AND PH DOMAIN-CONTAINING PROTEIN 6"/>
    <property type="match status" value="1"/>
</dbReference>
<feature type="compositionally biased region" description="Polar residues" evidence="18">
    <location>
        <begin position="1659"/>
        <end position="1673"/>
    </location>
</feature>
<evidence type="ECO:0000256" key="18">
    <source>
        <dbReference type="SAM" id="MobiDB-lite"/>
    </source>
</evidence>
<dbReference type="Gene3D" id="2.30.29.30">
    <property type="entry name" value="Pleckstrin-homology domain (PH domain)/Phosphotyrosine-binding domain (PTB)"/>
    <property type="match status" value="2"/>
</dbReference>
<evidence type="ECO:0000256" key="11">
    <source>
        <dbReference type="ARBA" id="ARBA00023015"/>
    </source>
</evidence>
<dbReference type="InterPro" id="IPR037743">
    <property type="entry name" value="FGD6_N_PH"/>
</dbReference>
<evidence type="ECO:0000256" key="10">
    <source>
        <dbReference type="ARBA" id="ARBA00022833"/>
    </source>
</evidence>
<feature type="region of interest" description="Disordered" evidence="18">
    <location>
        <begin position="1"/>
        <end position="87"/>
    </location>
</feature>
<keyword evidence="25" id="KW-1185">Reference proteome</keyword>
<dbReference type="InterPro" id="IPR013088">
    <property type="entry name" value="Znf_NHR/GATA"/>
</dbReference>
<evidence type="ECO:0000256" key="9">
    <source>
        <dbReference type="ARBA" id="ARBA00022771"/>
    </source>
</evidence>
<feature type="region of interest" description="Disordered" evidence="18">
    <location>
        <begin position="1485"/>
        <end position="1504"/>
    </location>
</feature>
<dbReference type="Pfam" id="PF00104">
    <property type="entry name" value="Hormone_recep"/>
    <property type="match status" value="1"/>
</dbReference>
<dbReference type="PROSITE" id="PS51843">
    <property type="entry name" value="NR_LBD"/>
    <property type="match status" value="1"/>
</dbReference>
<dbReference type="GO" id="GO:0005634">
    <property type="term" value="C:nucleus"/>
    <property type="evidence" value="ECO:0007669"/>
    <property type="project" value="UniProtKB-SubCell"/>
</dbReference>
<keyword evidence="9 17" id="KW-0863">Zinc-finger</keyword>
<keyword evidence="13" id="KW-0804">Transcription</keyword>
<feature type="compositionally biased region" description="Polar residues" evidence="18">
    <location>
        <begin position="774"/>
        <end position="792"/>
    </location>
</feature>
<feature type="compositionally biased region" description="Polar residues" evidence="18">
    <location>
        <begin position="450"/>
        <end position="464"/>
    </location>
</feature>
<evidence type="ECO:0000256" key="15">
    <source>
        <dbReference type="ARBA" id="ARBA00023212"/>
    </source>
</evidence>
<feature type="region of interest" description="Disordered" evidence="18">
    <location>
        <begin position="1634"/>
        <end position="1673"/>
    </location>
</feature>
<evidence type="ECO:0000256" key="1">
    <source>
        <dbReference type="ARBA" id="ARBA00004123"/>
    </source>
</evidence>
<dbReference type="Gene3D" id="1.20.900.10">
    <property type="entry name" value="Dbl homology (DH) domain"/>
    <property type="match status" value="1"/>
</dbReference>
<dbReference type="InterPro" id="IPR001628">
    <property type="entry name" value="Znf_hrmn_rcpt"/>
</dbReference>
<dbReference type="Gene3D" id="3.30.40.10">
    <property type="entry name" value="Zinc/RING finger domain, C3HC4 (zinc finger)"/>
    <property type="match status" value="1"/>
</dbReference>
<feature type="compositionally biased region" description="Low complexity" evidence="18">
    <location>
        <begin position="1008"/>
        <end position="1028"/>
    </location>
</feature>
<feature type="compositionally biased region" description="Acidic residues" evidence="18">
    <location>
        <begin position="1029"/>
        <end position="1044"/>
    </location>
</feature>
<name>A0A6B0REY2_9CETA</name>
<evidence type="ECO:0000256" key="17">
    <source>
        <dbReference type="PROSITE-ProRule" id="PRU00091"/>
    </source>
</evidence>
<dbReference type="EMBL" id="VBQZ03000029">
    <property type="protein sequence ID" value="MXQ85983.1"/>
    <property type="molecule type" value="Genomic_DNA"/>
</dbReference>
<dbReference type="GO" id="GO:0003700">
    <property type="term" value="F:DNA-binding transcription factor activity"/>
    <property type="evidence" value="ECO:0007669"/>
    <property type="project" value="InterPro"/>
</dbReference>
<dbReference type="Gene3D" id="3.30.50.10">
    <property type="entry name" value="Erythroid Transcription Factor GATA-1, subunit A"/>
    <property type="match status" value="1"/>
</dbReference>
<dbReference type="SMART" id="SM00325">
    <property type="entry name" value="RhoGEF"/>
    <property type="match status" value="1"/>
</dbReference>
<keyword evidence="16" id="KW-0539">Nucleus</keyword>
<keyword evidence="8" id="KW-0677">Repeat</keyword>
<proteinExistence type="inferred from homology"/>
<dbReference type="CDD" id="cd13237">
    <property type="entry name" value="PH2_FGD5_FGD6"/>
    <property type="match status" value="1"/>
</dbReference>
<feature type="region of interest" description="Disordered" evidence="18">
    <location>
        <begin position="574"/>
        <end position="631"/>
    </location>
</feature>
<feature type="region of interest" description="Disordered" evidence="18">
    <location>
        <begin position="500"/>
        <end position="519"/>
    </location>
</feature>
<evidence type="ECO:0000256" key="13">
    <source>
        <dbReference type="ARBA" id="ARBA00023163"/>
    </source>
</evidence>
<feature type="compositionally biased region" description="Basic and acidic residues" evidence="18">
    <location>
        <begin position="483"/>
        <end position="493"/>
    </location>
</feature>
<feature type="compositionally biased region" description="Polar residues" evidence="18">
    <location>
        <begin position="664"/>
        <end position="677"/>
    </location>
</feature>
<gene>
    <name evidence="24" type="ORF">E5288_WYG010308</name>
</gene>
<comment type="caution">
    <text evidence="24">The sequence shown here is derived from an EMBL/GenBank/DDBJ whole genome shotgun (WGS) entry which is preliminary data.</text>
</comment>
<evidence type="ECO:0008006" key="26">
    <source>
        <dbReference type="Google" id="ProtNLM"/>
    </source>
</evidence>
<evidence type="ECO:0000256" key="12">
    <source>
        <dbReference type="ARBA" id="ARBA00023125"/>
    </source>
</evidence>
<dbReference type="FunFam" id="1.10.565.10:FF:000012">
    <property type="entry name" value="Nuclear receptor subfamily 2 group C member 1"/>
    <property type="match status" value="1"/>
</dbReference>
<sequence>MGEYPKSTTGPRPNQEQLPHPHTQPRRIHHPGRNKLGSRSPARLGILGGPKAETGRGKGASGYTCQAAANSRPGNRRDSVTKTGRSVTRSLEKASHWRSRGEHCSCARVYVRRELRCSVLVPACPSPALAPGSAAGSLEPAGSSFCAALAPRSLRTECGLCGSFSLLPKFLKQWTVRGAGIKGGELGSDLHWGIMTSAAEIKKPPVAPKPKFVLAANKPAPPPVAPKPEILVSSVPQSTKKTKPSIAPKPKVLKASPVQDITQSPSRKIVVNLEEHTQEFPESIDNSNCRNRGHPSSDYILPVCSCHPGCNHKLESRKNLYVKQLVLGPLEMHENLENNKIGESPSAVKNQHKCDSVGERVKSQSKVVLKASILEEKLKDVLTQPMSPFLFPQKHRSTDSPEMSDGCNSHRQFSIEFADLSPSLSSFENVSNHHPCHLQLPSTEFQNFETNQNDSEKSNTCYHSSEQEALENGKRSPFLSSDGDSKKSEARDLGPLEIHLVPCTPKFPTPKPRKTHVARLLRQRHIDTSSESTEEPEDVDSLPHVFEDSLKNNKISIFHQTALCNQEQVDKVKPENKGELNVDLTGDRQNSVYSQKALRPETFSSEKTAPPLETDSNLSSDDKSGDSSGMSLAEDKGISFIRCSTLSMSLPKQLKLTCSEHLPTASNPGVSAPQMQKESMIKGESSSKVVPKKPQRHSLPAAGVLKKAASEELVEKSSYPSNEEKDAEKGLERDHVQHLCAPNNGMSSSFDMPKRASEKPVWKLPHPIIPFSGNPESLKSVTISSSSETPTPLTKPRAKSLSAMDVERCTKPCKDSHKKNSLKKLLNMKLSICFMKSDFQKFWSKHSHLGDTTSGSLAGGEQRGSESDWHGLLVGEEKRSKPIKAYSADNYSLESHKKRKKLRGHTSAANGPRAESLDDQMLSRESSLQAPCKSVTSDCVPEYENIRHYEEIPEYENLPFVMAMGKTPELERRNSSSVEDTDANVYEVQEPYEAPDGQLQLGPRHQHSSSSGASLEGQSDLDLGLGDLPSDEEEVINSSDEDDVSSGSSKGEPDLLDDKQGEDTGMKCKVHHIAKEIMSSEKVFVDVLKLLHIDFRDAVAHASRQLGKPVIEDRILNQILYYLPQLYELNRDLLKELEERMSNWTEQQRIADIFVKKGPYLKMYSTYIKEFDKNIALLDEQCKKNPGFAAVVREFEMSPRCANLALKHYLLKPVQRIPQYRLLLTDYLKNLLEDSGDYRDTQDALAVVIEVANHANDTMKQGDNFQKLMQIQYSLNGHHEIVQPGRVFLKEGILMKLSRKVMQPRMFFLFNDALLYTTPVQSGMYKLNNMLSLAGMKVRKPTQEAYQNELKIESVERSFILSASSAPERDEWLEAISRSIEEYAKKRITFCPSRSLDEADSEDKDEVSPLGSKAPIWIPDTRATMCMICTSEFTLTWRRHHCRACGKIVCQACSSNKYGLDYLKNQPARVCEHCFQELQKLDHQHSPKFGSPGNHKSPSSALSSVLHSIPSGRKQKKIPAALKEVSANTEDSSMSGYLYRSKGNKKPWKHLWFVIKNKVLYTYAASEDVAALESQPLLGFTVTQVKDENSESRVFQLLHKNMLFYVFKADDAHSAQNFFQSVCLEAPYPIPSQEPPHGTVRFTPSVGRRSAEKRRSRNWENGRNGTPVCQSSDTGNQIMASIEEIAHQIIEQQMGEIVTEQPTGQKIQIVTALDHNTQGKQFILTNHDGSTPNKVILARQDSTPGKVFFTTPDAAGVNQLFFTTPDLSTQQLQFLTDNSSSEQGPNKVFDLCVVCGDKASGRHYGAVTCEGCKGFFKRSIRKNLVYSCRGSKDCIINKHHRNRCQYCRLQRCIAFGMKQDSVQCERKPIEVSREKSSNCAASTEKIYIRKDLRSPLAATPTFVTDSETARSAGLLDSGMFVNIHQSGIKTESTMLMTPDKAVSCQGDLSTLASVVTSLANLGKTKDPAPNSNEVSMIESLSNGDTSYTSLCEFHQEMQTNGDVSRAFDTLAKALNPGESTACQSSGEGMEGNVHLIAGDSSINYIEKEGPLLSDSHVAFRLTMPSPMPEYLNVHYIGESASRLLFLSMHWALSIPSFQALGQENSISLVKAYWNELFTLGLAQCWQVMNVATILATFVNCLHSSLQQDKISAERRKLLMEHIFKLQEFCNSMVKLCIDGYEYAYLKAIVLFSPDHPGLENMEQIEKFQEKAYVEFQDYITKTYPDDTYRLSRLLLRLPALRLMNATITEELFFKGLIGNVRIDSVIPHILKMEPADYNSQIIGHSI</sequence>
<feature type="region of interest" description="Disordered" evidence="18">
    <location>
        <begin position="894"/>
        <end position="935"/>
    </location>
</feature>
<keyword evidence="15" id="KW-0206">Cytoskeleton</keyword>
<feature type="compositionally biased region" description="Basic and acidic residues" evidence="18">
    <location>
        <begin position="722"/>
        <end position="732"/>
    </location>
</feature>
<keyword evidence="10" id="KW-0862">Zinc</keyword>
<dbReference type="PROSITE" id="PS51030">
    <property type="entry name" value="NUCLEAR_REC_DBD_2"/>
    <property type="match status" value="1"/>
</dbReference>
<dbReference type="Gene3D" id="1.10.565.10">
    <property type="entry name" value="Retinoid X Receptor"/>
    <property type="match status" value="1"/>
</dbReference>
<dbReference type="CDD" id="cd06952">
    <property type="entry name" value="NR_LBD_TR2_like"/>
    <property type="match status" value="1"/>
</dbReference>
<feature type="compositionally biased region" description="Polar residues" evidence="18">
    <location>
        <begin position="1"/>
        <end position="17"/>
    </location>
</feature>
<dbReference type="InterPro" id="IPR051092">
    <property type="entry name" value="FYVE_RhoGEF_PH"/>
</dbReference>
<keyword evidence="7" id="KW-0479">Metal-binding</keyword>
<dbReference type="FunFam" id="3.30.50.10:FF:000015">
    <property type="entry name" value="Nuclear receptor subfamily 2, group C, member 1"/>
    <property type="match status" value="1"/>
</dbReference>
<dbReference type="SUPFAM" id="SSF48065">
    <property type="entry name" value="DBL homology domain (DH-domain)"/>
    <property type="match status" value="1"/>
</dbReference>
<dbReference type="PANTHER" id="PTHR12673">
    <property type="entry name" value="FACIOGENITAL DYSPLASIA PROTEIN"/>
    <property type="match status" value="1"/>
</dbReference>
<evidence type="ECO:0000259" key="20">
    <source>
        <dbReference type="PROSITE" id="PS50010"/>
    </source>
</evidence>
<evidence type="ECO:0000259" key="19">
    <source>
        <dbReference type="PROSITE" id="PS50003"/>
    </source>
</evidence>
<evidence type="ECO:0000259" key="21">
    <source>
        <dbReference type="PROSITE" id="PS50178"/>
    </source>
</evidence>
<dbReference type="InterPro" id="IPR035500">
    <property type="entry name" value="NHR-like_dom_sf"/>
</dbReference>
<feature type="region of interest" description="Disordered" evidence="18">
    <location>
        <begin position="773"/>
        <end position="799"/>
    </location>
</feature>
<feature type="compositionally biased region" description="Basic and acidic residues" evidence="18">
    <location>
        <begin position="1051"/>
        <end position="1063"/>
    </location>
</feature>
<feature type="compositionally biased region" description="Basic and acidic residues" evidence="18">
    <location>
        <begin position="863"/>
        <end position="874"/>
    </location>
</feature>
<feature type="compositionally biased region" description="Basic residues" evidence="18">
    <location>
        <begin position="23"/>
        <end position="33"/>
    </location>
</feature>
<dbReference type="SMART" id="SM00064">
    <property type="entry name" value="FYVE"/>
    <property type="match status" value="1"/>
</dbReference>
<dbReference type="Pfam" id="PF00621">
    <property type="entry name" value="RhoGEF"/>
    <property type="match status" value="1"/>
</dbReference>
<dbReference type="InterPro" id="IPR017455">
    <property type="entry name" value="Znf_FYVE-rel"/>
</dbReference>
<dbReference type="FunFam" id="3.30.40.10:FF:000061">
    <property type="entry name" value="FYVE, RhoGEF and PH domain containing 1"/>
    <property type="match status" value="1"/>
</dbReference>
<dbReference type="CDD" id="cd15743">
    <property type="entry name" value="FYVE_FGD6"/>
    <property type="match status" value="1"/>
</dbReference>
<evidence type="ECO:0000256" key="4">
    <source>
        <dbReference type="ARBA" id="ARBA00022490"/>
    </source>
</evidence>
<feature type="compositionally biased region" description="Polar residues" evidence="18">
    <location>
        <begin position="63"/>
        <end position="73"/>
    </location>
</feature>
<dbReference type="InterPro" id="IPR000306">
    <property type="entry name" value="Znf_FYVE"/>
</dbReference>
<keyword evidence="12" id="KW-0238">DNA-binding</keyword>
<dbReference type="GO" id="GO:0005856">
    <property type="term" value="C:cytoskeleton"/>
    <property type="evidence" value="ECO:0007669"/>
    <property type="project" value="UniProtKB-SubCell"/>
</dbReference>
<evidence type="ECO:0000259" key="22">
    <source>
        <dbReference type="PROSITE" id="PS51030"/>
    </source>
</evidence>
<feature type="compositionally biased region" description="Polar residues" evidence="18">
    <location>
        <begin position="923"/>
        <end position="935"/>
    </location>
</feature>
<evidence type="ECO:0000256" key="5">
    <source>
        <dbReference type="ARBA" id="ARBA00022553"/>
    </source>
</evidence>